<dbReference type="RefSeq" id="WP_207334025.1">
    <property type="nucleotide sequence ID" value="NZ_JAFMYU010000002.1"/>
</dbReference>
<keyword evidence="3" id="KW-1133">Transmembrane helix</keyword>
<evidence type="ECO:0000256" key="2">
    <source>
        <dbReference type="ARBA" id="ARBA00035010"/>
    </source>
</evidence>
<evidence type="ECO:0000256" key="1">
    <source>
        <dbReference type="ARBA" id="ARBA00023026"/>
    </source>
</evidence>
<comment type="similarity">
    <text evidence="2">Belongs to the TULIP P47 family.</text>
</comment>
<comment type="caution">
    <text evidence="5">The sequence shown here is derived from an EMBL/GenBank/DDBJ whole genome shotgun (WGS) entry which is preliminary data.</text>
</comment>
<dbReference type="Pfam" id="PF06597">
    <property type="entry name" value="Clostridium_P47"/>
    <property type="match status" value="1"/>
</dbReference>
<evidence type="ECO:0000259" key="4">
    <source>
        <dbReference type="Pfam" id="PF06597"/>
    </source>
</evidence>
<dbReference type="EMBL" id="JAFMYU010000002">
    <property type="protein sequence ID" value="MBO0930061.1"/>
    <property type="molecule type" value="Genomic_DNA"/>
</dbReference>
<dbReference type="AlphaFoldDB" id="A0A939G1C5"/>
<feature type="transmembrane region" description="Helical" evidence="3">
    <location>
        <begin position="381"/>
        <end position="414"/>
    </location>
</feature>
<dbReference type="InterPro" id="IPR010567">
    <property type="entry name" value="OrfX2/OrfX3/P47"/>
</dbReference>
<sequence length="479" mass="50581">MNTPGNDISGEISTFGWDTVFAVRIDNVNAAIASHHTSPTTFSYTDPADANVYCSGGFGTWSVVRGGDGGGVNVQIPLEQVTGQMNDNAAYVAYTCAAASVIVTVRLTYFDTSQPTQQNLKVNPVSTSPDVPVVELYSSDFSTNPVVPAYAVYALQAAVMNWCTANLAAFEHVFSVIDINGEADTGDWAFLKPTSVSYAYVDGPTDDDAFLGVLTMTTGTPSGGLQQVLDTRIVQGTEEGAFCLSRGLLMNKLILPNLQLLWPNLQTGQVTISDDTLQLNPNESVALPQTQYQGNTYTPQLNEFTLTIEGAQLTIDAYTETVVQDGVTAWCRNVEQYTIVKGTNSSGQTTLAYQAVGTPQTSNGHYIAEWVQITDTILAVVLGIALAALAILSGGAAVPIIAIVGALIVGAVALSPTINGMIQNNDAPAIDLLQENIYAPIVWTDSQAFAVSTVDLNGSLRLGGALGFTTAPPSVERPT</sequence>
<evidence type="ECO:0000313" key="5">
    <source>
        <dbReference type="EMBL" id="MBO0930061.1"/>
    </source>
</evidence>
<gene>
    <name evidence="5" type="ORF">J2I48_03605</name>
</gene>
<proteinExistence type="inferred from homology"/>
<reference evidence="5 6" key="1">
    <citation type="submission" date="2021-03" db="EMBL/GenBank/DDBJ databases">
        <title>Fibrella sp. HMF5036 genome sequencing and assembly.</title>
        <authorList>
            <person name="Kang H."/>
            <person name="Kim H."/>
            <person name="Bae S."/>
            <person name="Joh K."/>
        </authorList>
    </citation>
    <scope>NUCLEOTIDE SEQUENCE [LARGE SCALE GENOMIC DNA]</scope>
    <source>
        <strain evidence="5 6">HMF5036</strain>
    </source>
</reference>
<dbReference type="Proteomes" id="UP000664795">
    <property type="component" value="Unassembled WGS sequence"/>
</dbReference>
<keyword evidence="1" id="KW-0843">Virulence</keyword>
<accession>A0A939G1C5</accession>
<feature type="domain" description="Protein OrfX2/OrfX3/P47" evidence="4">
    <location>
        <begin position="14"/>
        <end position="464"/>
    </location>
</feature>
<keyword evidence="3" id="KW-0812">Transmembrane</keyword>
<evidence type="ECO:0000313" key="6">
    <source>
        <dbReference type="Proteomes" id="UP000664795"/>
    </source>
</evidence>
<name>A0A939G1C5_9BACT</name>
<organism evidence="5 6">
    <name type="scientific">Fibrella aquatilis</name>
    <dbReference type="NCBI Taxonomy" id="2817059"/>
    <lineage>
        <taxon>Bacteria</taxon>
        <taxon>Pseudomonadati</taxon>
        <taxon>Bacteroidota</taxon>
        <taxon>Cytophagia</taxon>
        <taxon>Cytophagales</taxon>
        <taxon>Spirosomataceae</taxon>
        <taxon>Fibrella</taxon>
    </lineage>
</organism>
<evidence type="ECO:0000256" key="3">
    <source>
        <dbReference type="SAM" id="Phobius"/>
    </source>
</evidence>
<keyword evidence="6" id="KW-1185">Reference proteome</keyword>
<keyword evidence="3" id="KW-0472">Membrane</keyword>
<protein>
    <submittedName>
        <fullName evidence="5">TULIP family P47-like protein</fullName>
    </submittedName>
</protein>